<dbReference type="Gramene" id="OE9A052154T1">
    <property type="protein sequence ID" value="OE9A052154C1"/>
    <property type="gene ID" value="OE9A052154"/>
</dbReference>
<keyword evidence="1" id="KW-0677">Repeat</keyword>
<dbReference type="InterPro" id="IPR046349">
    <property type="entry name" value="C1-like_sf"/>
</dbReference>
<reference evidence="3 4" key="1">
    <citation type="submission" date="2019-12" db="EMBL/GenBank/DDBJ databases">
        <authorList>
            <person name="Alioto T."/>
            <person name="Alioto T."/>
            <person name="Gomez Garrido J."/>
        </authorList>
    </citation>
    <scope>NUCLEOTIDE SEQUENCE [LARGE SCALE GENOMIC DNA]</scope>
</reference>
<dbReference type="OrthoDB" id="1683652at2759"/>
<dbReference type="SUPFAM" id="SSF57889">
    <property type="entry name" value="Cysteine-rich domain"/>
    <property type="match status" value="1"/>
</dbReference>
<accession>A0A8S0PU25</accession>
<organism evidence="3 4">
    <name type="scientific">Olea europaea subsp. europaea</name>
    <dbReference type="NCBI Taxonomy" id="158383"/>
    <lineage>
        <taxon>Eukaryota</taxon>
        <taxon>Viridiplantae</taxon>
        <taxon>Streptophyta</taxon>
        <taxon>Embryophyta</taxon>
        <taxon>Tracheophyta</taxon>
        <taxon>Spermatophyta</taxon>
        <taxon>Magnoliopsida</taxon>
        <taxon>eudicotyledons</taxon>
        <taxon>Gunneridae</taxon>
        <taxon>Pentapetalae</taxon>
        <taxon>asterids</taxon>
        <taxon>lamiids</taxon>
        <taxon>Lamiales</taxon>
        <taxon>Oleaceae</taxon>
        <taxon>Oleeae</taxon>
        <taxon>Olea</taxon>
    </lineage>
</organism>
<evidence type="ECO:0000313" key="3">
    <source>
        <dbReference type="EMBL" id="CAA2955015.1"/>
    </source>
</evidence>
<feature type="domain" description="DC1" evidence="2">
    <location>
        <begin position="121"/>
        <end position="171"/>
    </location>
</feature>
<dbReference type="EMBL" id="CACTIH010000134">
    <property type="protein sequence ID" value="CAA2955015.1"/>
    <property type="molecule type" value="Genomic_DNA"/>
</dbReference>
<proteinExistence type="predicted"/>
<dbReference type="AlphaFoldDB" id="A0A8S0PU25"/>
<dbReference type="PANTHER" id="PTHR46288:SF29">
    <property type="entry name" value="DC1 DOMAIN-CONTAINING PROTEIN"/>
    <property type="match status" value="1"/>
</dbReference>
<evidence type="ECO:0000313" key="4">
    <source>
        <dbReference type="Proteomes" id="UP000594638"/>
    </source>
</evidence>
<dbReference type="PANTHER" id="PTHR46288">
    <property type="entry name" value="PHORBOL-ESTER/DAG-TYPE DOMAIN-CONTAINING PROTEIN"/>
    <property type="match status" value="1"/>
</dbReference>
<gene>
    <name evidence="3" type="ORF">OLEA9_A052154</name>
</gene>
<sequence>MKFQDNEHFSLNHLLNALKLDTGKKIDCNACENPITGPFHGCYSCDYYLHDQCLNIPRSLQHTSHPSHPLTVLPKPTYSSKSFSCNACGSIGNAFSFSCAHCEFDLHIHCAKLPAKILLEKHPHELNLLFHFPYEDKTVVFECDVCQVKMNRDHWLYYCADCDFAAHLNCATGKVARKEESSRSCNKYLKSATRKVEDIQAVDKAQERVMAARVQALLMAQGRNAALDLI</sequence>
<dbReference type="Proteomes" id="UP000594638">
    <property type="component" value="Unassembled WGS sequence"/>
</dbReference>
<evidence type="ECO:0000259" key="2">
    <source>
        <dbReference type="Pfam" id="PF03107"/>
    </source>
</evidence>
<keyword evidence="4" id="KW-1185">Reference proteome</keyword>
<dbReference type="InterPro" id="IPR004146">
    <property type="entry name" value="DC1"/>
</dbReference>
<evidence type="ECO:0000256" key="1">
    <source>
        <dbReference type="ARBA" id="ARBA00022737"/>
    </source>
</evidence>
<feature type="domain" description="DC1" evidence="2">
    <location>
        <begin position="64"/>
        <end position="111"/>
    </location>
</feature>
<dbReference type="Pfam" id="PF03107">
    <property type="entry name" value="C1_2"/>
    <property type="match status" value="2"/>
</dbReference>
<protein>
    <recommendedName>
        <fullName evidence="2">DC1 domain-containing protein</fullName>
    </recommendedName>
</protein>
<name>A0A8S0PU25_OLEEU</name>
<comment type="caution">
    <text evidence="3">The sequence shown here is derived from an EMBL/GenBank/DDBJ whole genome shotgun (WGS) entry which is preliminary data.</text>
</comment>